<dbReference type="EMBL" id="CM044708">
    <property type="protein sequence ID" value="KAI5647126.1"/>
    <property type="molecule type" value="Genomic_DNA"/>
</dbReference>
<gene>
    <name evidence="1" type="ORF">M9H77_33131</name>
</gene>
<evidence type="ECO:0000313" key="1">
    <source>
        <dbReference type="EMBL" id="KAI5647126.1"/>
    </source>
</evidence>
<dbReference type="Proteomes" id="UP001060085">
    <property type="component" value="Linkage Group LG08"/>
</dbReference>
<proteinExistence type="predicted"/>
<keyword evidence="2" id="KW-1185">Reference proteome</keyword>
<organism evidence="1 2">
    <name type="scientific">Catharanthus roseus</name>
    <name type="common">Madagascar periwinkle</name>
    <name type="synonym">Vinca rosea</name>
    <dbReference type="NCBI Taxonomy" id="4058"/>
    <lineage>
        <taxon>Eukaryota</taxon>
        <taxon>Viridiplantae</taxon>
        <taxon>Streptophyta</taxon>
        <taxon>Embryophyta</taxon>
        <taxon>Tracheophyta</taxon>
        <taxon>Spermatophyta</taxon>
        <taxon>Magnoliopsida</taxon>
        <taxon>eudicotyledons</taxon>
        <taxon>Gunneridae</taxon>
        <taxon>Pentapetalae</taxon>
        <taxon>asterids</taxon>
        <taxon>lamiids</taxon>
        <taxon>Gentianales</taxon>
        <taxon>Apocynaceae</taxon>
        <taxon>Rauvolfioideae</taxon>
        <taxon>Vinceae</taxon>
        <taxon>Catharanthinae</taxon>
        <taxon>Catharanthus</taxon>
    </lineage>
</organism>
<evidence type="ECO:0000313" key="2">
    <source>
        <dbReference type="Proteomes" id="UP001060085"/>
    </source>
</evidence>
<reference evidence="2" key="1">
    <citation type="journal article" date="2023" name="Nat. Plants">
        <title>Single-cell RNA sequencing provides a high-resolution roadmap for understanding the multicellular compartmentation of specialized metabolism.</title>
        <authorList>
            <person name="Sun S."/>
            <person name="Shen X."/>
            <person name="Li Y."/>
            <person name="Li Y."/>
            <person name="Wang S."/>
            <person name="Li R."/>
            <person name="Zhang H."/>
            <person name="Shen G."/>
            <person name="Guo B."/>
            <person name="Wei J."/>
            <person name="Xu J."/>
            <person name="St-Pierre B."/>
            <person name="Chen S."/>
            <person name="Sun C."/>
        </authorList>
    </citation>
    <scope>NUCLEOTIDE SEQUENCE [LARGE SCALE GENOMIC DNA]</scope>
</reference>
<protein>
    <submittedName>
        <fullName evidence="1">Uncharacterized protein</fullName>
    </submittedName>
</protein>
<comment type="caution">
    <text evidence="1">The sequence shown here is derived from an EMBL/GenBank/DDBJ whole genome shotgun (WGS) entry which is preliminary data.</text>
</comment>
<sequence length="239" mass="26720">MEWSPISATNAYLDTIKLCNKHREKCSSSETQEPKSSEFISALAAGMSAKLMVEVTCEVSTSTVALAAAARQTGGKVVCIVPKITLNESRQTIQDSGLNDMVEFRTGNPIEVLPKYENIDFSVVDCQTDDNRKLLQKLDVNPKRSVVVANNLVQGRKGLGGHLKGVENKAKVRSIKHPIGKGMEITMIGKNNDVKRERHRKMDRKRSMTKKSDKSRWIARVDEKSGEEHIYRIPKSFSF</sequence>
<name>A0ACB9ZJZ5_CATRO</name>
<accession>A0ACB9ZJZ5</accession>